<dbReference type="PROSITE" id="PS52035">
    <property type="entry name" value="PEPTIDASE_M14"/>
    <property type="match status" value="1"/>
</dbReference>
<dbReference type="InterPro" id="IPR000834">
    <property type="entry name" value="Peptidase_M14"/>
</dbReference>
<name>A0A3R7LRH4_PENVA</name>
<dbReference type="GO" id="GO:0006508">
    <property type="term" value="P:proteolysis"/>
    <property type="evidence" value="ECO:0007669"/>
    <property type="project" value="InterPro"/>
</dbReference>
<dbReference type="EMBL" id="QCYY01003673">
    <property type="protein sequence ID" value="ROT62462.1"/>
    <property type="molecule type" value="Genomic_DNA"/>
</dbReference>
<feature type="domain" description="Peptidase M14" evidence="4">
    <location>
        <begin position="1"/>
        <end position="257"/>
    </location>
</feature>
<proteinExistence type="inferred from homology"/>
<keyword evidence="5" id="KW-0121">Carboxypeptidase</keyword>
<comment type="similarity">
    <text evidence="2 3">Belongs to the peptidase M14 family.</text>
</comment>
<evidence type="ECO:0000259" key="4">
    <source>
        <dbReference type="PROSITE" id="PS52035"/>
    </source>
</evidence>
<comment type="cofactor">
    <cofactor evidence="1">
        <name>Zn(2+)</name>
        <dbReference type="ChEBI" id="CHEBI:29105"/>
    </cofactor>
</comment>
<dbReference type="GO" id="GO:0004181">
    <property type="term" value="F:metallocarboxypeptidase activity"/>
    <property type="evidence" value="ECO:0007669"/>
    <property type="project" value="InterPro"/>
</dbReference>
<dbReference type="SUPFAM" id="SSF53187">
    <property type="entry name" value="Zn-dependent exopeptidases"/>
    <property type="match status" value="1"/>
</dbReference>
<feature type="active site" description="Proton donor/acceptor" evidence="3">
    <location>
        <position position="225"/>
    </location>
</feature>
<keyword evidence="6" id="KW-1185">Reference proteome</keyword>
<evidence type="ECO:0000256" key="1">
    <source>
        <dbReference type="ARBA" id="ARBA00001947"/>
    </source>
</evidence>
<dbReference type="Pfam" id="PF00246">
    <property type="entry name" value="Peptidase_M14"/>
    <property type="match status" value="1"/>
</dbReference>
<dbReference type="AlphaFoldDB" id="A0A3R7LRH4"/>
<dbReference type="PANTHER" id="PTHR11705">
    <property type="entry name" value="PROTEASE FAMILY M14 CARBOXYPEPTIDASE A,B"/>
    <property type="match status" value="1"/>
</dbReference>
<dbReference type="GO" id="GO:0005615">
    <property type="term" value="C:extracellular space"/>
    <property type="evidence" value="ECO:0007669"/>
    <property type="project" value="TreeGrafter"/>
</dbReference>
<comment type="caution">
    <text evidence="5">The sequence shown here is derived from an EMBL/GenBank/DDBJ whole genome shotgun (WGS) entry which is preliminary data.</text>
</comment>
<gene>
    <name evidence="5" type="ORF">C7M84_019687</name>
</gene>
<reference evidence="5 6" key="1">
    <citation type="submission" date="2018-04" db="EMBL/GenBank/DDBJ databases">
        <authorList>
            <person name="Zhang X."/>
            <person name="Yuan J."/>
            <person name="Li F."/>
            <person name="Xiang J."/>
        </authorList>
    </citation>
    <scope>NUCLEOTIDE SEQUENCE [LARGE SCALE GENOMIC DNA]</scope>
    <source>
        <tissue evidence="5">Muscle</tissue>
    </source>
</reference>
<accession>A0A3R7LRH4</accession>
<evidence type="ECO:0000313" key="5">
    <source>
        <dbReference type="EMBL" id="ROT62462.1"/>
    </source>
</evidence>
<reference evidence="5 6" key="2">
    <citation type="submission" date="2019-01" db="EMBL/GenBank/DDBJ databases">
        <title>The decoding of complex shrimp genome reveals the adaptation for benthos swimmer, frequently molting mechanism and breeding impact on genome.</title>
        <authorList>
            <person name="Sun Y."/>
            <person name="Gao Y."/>
            <person name="Yu Y."/>
        </authorList>
    </citation>
    <scope>NUCLEOTIDE SEQUENCE [LARGE SCALE GENOMIC DNA]</scope>
    <source>
        <tissue evidence="5">Muscle</tissue>
    </source>
</reference>
<dbReference type="Gene3D" id="3.40.630.10">
    <property type="entry name" value="Zn peptidases"/>
    <property type="match status" value="1"/>
</dbReference>
<dbReference type="Proteomes" id="UP000283509">
    <property type="component" value="Unassembled WGS sequence"/>
</dbReference>
<evidence type="ECO:0000256" key="3">
    <source>
        <dbReference type="PROSITE-ProRule" id="PRU01379"/>
    </source>
</evidence>
<evidence type="ECO:0000313" key="6">
    <source>
        <dbReference type="Proteomes" id="UP000283509"/>
    </source>
</evidence>
<evidence type="ECO:0000256" key="2">
    <source>
        <dbReference type="ARBA" id="ARBA00005988"/>
    </source>
</evidence>
<keyword evidence="5" id="KW-0378">Hydrolase</keyword>
<dbReference type="GO" id="GO:0008270">
    <property type="term" value="F:zinc ion binding"/>
    <property type="evidence" value="ECO:0007669"/>
    <property type="project" value="InterPro"/>
</dbReference>
<sequence length="373" mass="40842">MGESDCPVKQHLAFSSSSQVVALTEASFQNRLWRKNRAKFEGHDCIGVDLNRNFDYAWGGMPRLEPQPCTSIHMGRQPFSERESRAVRDVVLEGNRTQVGAVASAAGGVRDSTQLRTGDNPSLGVDLHRSSSESQKHELEETTPVLLSPPFPYYFYSLYSTRRDTDVLILELEETTSFLLSPQSRVGEGMARAIEANDGTKFLCGTSVELGGVGVAGVPLVFAMELRDMKHFIIPDDLIQHAVEDVWVSMKYVAEELTGGEDSTTKETKLPGVEIVESPLKEVWETTVASYTENGNDGEGEAETTVNPDIQSDAVTAMQTSTAAPEVSESSISGLGITNAFTEIVHNALNQKGIQDVRKDSIRKPTLWEIVLS</sequence>
<dbReference type="PANTHER" id="PTHR11705:SF91">
    <property type="entry name" value="FI01817P-RELATED"/>
    <property type="match status" value="1"/>
</dbReference>
<keyword evidence="5" id="KW-0645">Protease</keyword>
<protein>
    <submittedName>
        <fullName evidence="5">Putative mast cell carboxypeptidase A isoform X3</fullName>
    </submittedName>
</protein>
<organism evidence="5 6">
    <name type="scientific">Penaeus vannamei</name>
    <name type="common">Whiteleg shrimp</name>
    <name type="synonym">Litopenaeus vannamei</name>
    <dbReference type="NCBI Taxonomy" id="6689"/>
    <lineage>
        <taxon>Eukaryota</taxon>
        <taxon>Metazoa</taxon>
        <taxon>Ecdysozoa</taxon>
        <taxon>Arthropoda</taxon>
        <taxon>Crustacea</taxon>
        <taxon>Multicrustacea</taxon>
        <taxon>Malacostraca</taxon>
        <taxon>Eumalacostraca</taxon>
        <taxon>Eucarida</taxon>
        <taxon>Decapoda</taxon>
        <taxon>Dendrobranchiata</taxon>
        <taxon>Penaeoidea</taxon>
        <taxon>Penaeidae</taxon>
        <taxon>Penaeus</taxon>
    </lineage>
</organism>